<keyword evidence="1" id="KW-0175">Coiled coil</keyword>
<organism evidence="2">
    <name type="scientific">freshwater sediment metagenome</name>
    <dbReference type="NCBI Taxonomy" id="556182"/>
    <lineage>
        <taxon>unclassified sequences</taxon>
        <taxon>metagenomes</taxon>
        <taxon>ecological metagenomes</taxon>
    </lineage>
</organism>
<evidence type="ECO:0000256" key="1">
    <source>
        <dbReference type="SAM" id="Coils"/>
    </source>
</evidence>
<name>A0AA48M2N3_9ZZZZ</name>
<sequence length="161" mass="17522">MNGEKNALVVASTDPELPDVLDKTNPADISAPADLALNLIFEAGSAMRTQEERIAHAVFELRQVIQLHQANLEKAETRANIADSALHEARIELNTLIAKLCKARDTLVALKEDVVARERDLAAMNERAEAAKRQALDMSAVLSMLIEEIRAKLPTAFGAGK</sequence>
<feature type="coiled-coil region" evidence="1">
    <location>
        <begin position="58"/>
        <end position="134"/>
    </location>
</feature>
<gene>
    <name evidence="2" type="ORF">AMST5_03209</name>
</gene>
<accession>A0AA48M2N3</accession>
<protein>
    <submittedName>
        <fullName evidence="2">Uncharacterized protein</fullName>
    </submittedName>
</protein>
<dbReference type="EMBL" id="OY288114">
    <property type="protein sequence ID" value="CAJ0881036.1"/>
    <property type="molecule type" value="Genomic_DNA"/>
</dbReference>
<evidence type="ECO:0000313" key="2">
    <source>
        <dbReference type="EMBL" id="CAJ0881036.1"/>
    </source>
</evidence>
<dbReference type="AlphaFoldDB" id="A0AA48M2N3"/>
<proteinExistence type="predicted"/>
<reference evidence="2" key="1">
    <citation type="submission" date="2023-07" db="EMBL/GenBank/DDBJ databases">
        <authorList>
            <person name="Pelsma A.J. K."/>
        </authorList>
    </citation>
    <scope>NUCLEOTIDE SEQUENCE</scope>
</reference>